<evidence type="ECO:0000313" key="3">
    <source>
        <dbReference type="EMBL" id="GMR34519.1"/>
    </source>
</evidence>
<evidence type="ECO:0000256" key="2">
    <source>
        <dbReference type="SAM" id="MobiDB-lite"/>
    </source>
</evidence>
<dbReference type="EMBL" id="BTRK01000002">
    <property type="protein sequence ID" value="GMR34519.1"/>
    <property type="molecule type" value="Genomic_DNA"/>
</dbReference>
<proteinExistence type="predicted"/>
<feature type="non-terminal residue" evidence="3">
    <location>
        <position position="1"/>
    </location>
</feature>
<keyword evidence="1" id="KW-0175">Coiled coil</keyword>
<gene>
    <name evidence="3" type="ORF">PMAYCL1PPCAC_04714</name>
</gene>
<organism evidence="3 4">
    <name type="scientific">Pristionchus mayeri</name>
    <dbReference type="NCBI Taxonomy" id="1317129"/>
    <lineage>
        <taxon>Eukaryota</taxon>
        <taxon>Metazoa</taxon>
        <taxon>Ecdysozoa</taxon>
        <taxon>Nematoda</taxon>
        <taxon>Chromadorea</taxon>
        <taxon>Rhabditida</taxon>
        <taxon>Rhabditina</taxon>
        <taxon>Diplogasteromorpha</taxon>
        <taxon>Diplogasteroidea</taxon>
        <taxon>Neodiplogasteridae</taxon>
        <taxon>Pristionchus</taxon>
    </lineage>
</organism>
<dbReference type="AlphaFoldDB" id="A0AAN5CA54"/>
<evidence type="ECO:0000256" key="1">
    <source>
        <dbReference type="SAM" id="Coils"/>
    </source>
</evidence>
<sequence length="488" mass="55631">EMLASTSAIAEEFAAIEKAKLRRAYKCASEVYKAQRKIPSDLLKDRMVIDLAAIVLQVIDCIEGDTSVLTGTFDRFYRYVKPDAQAPLLKLGYSLAVVLDKLLTDRLTGQISPYYDTMDQAEPSTSQSFPDPIPEPIPTFTMMAPDEIKQELNDEDKIGEQGNQADDILFAEVKEEPMLELAEVKEEPLADVFCPTTGDSRTLDESRQDQMIQAYDDAEDEEDDDEDMDDEDYPPPMATATVFPAEEIDGVSTRSGKTTGTPKKKKKKTDGFAKPHTNLNPAVVKCYMCGQKTDEFYQMPVNWKRRQSFLAQSVVATTTKEKAAVDKLRKNRDNAYICLDHLPGMPRRNKTSLSQWKTQCDLCDDPQPPCIFAPKIRVDKRQFFDNLVELLPQQQERVRWFLNNPNQRANICMKHFRKVSKKVIEENMEEKKQMEKEMKNKGQAINMKFKLRDTFKKEPQINENATGGTVKTLADLIKEQSRQSSKET</sequence>
<evidence type="ECO:0000313" key="4">
    <source>
        <dbReference type="Proteomes" id="UP001328107"/>
    </source>
</evidence>
<keyword evidence="4" id="KW-1185">Reference proteome</keyword>
<reference evidence="4" key="1">
    <citation type="submission" date="2022-10" db="EMBL/GenBank/DDBJ databases">
        <title>Genome assembly of Pristionchus species.</title>
        <authorList>
            <person name="Yoshida K."/>
            <person name="Sommer R.J."/>
        </authorList>
    </citation>
    <scope>NUCLEOTIDE SEQUENCE [LARGE SCALE GENOMIC DNA]</scope>
    <source>
        <strain evidence="4">RS5460</strain>
    </source>
</reference>
<protein>
    <submittedName>
        <fullName evidence="3">Uncharacterized protein</fullName>
    </submittedName>
</protein>
<feature type="coiled-coil region" evidence="1">
    <location>
        <begin position="417"/>
        <end position="444"/>
    </location>
</feature>
<dbReference type="Proteomes" id="UP001328107">
    <property type="component" value="Unassembled WGS sequence"/>
</dbReference>
<accession>A0AAN5CA54</accession>
<feature type="region of interest" description="Disordered" evidence="2">
    <location>
        <begin position="249"/>
        <end position="274"/>
    </location>
</feature>
<name>A0AAN5CA54_9BILA</name>
<comment type="caution">
    <text evidence="3">The sequence shown here is derived from an EMBL/GenBank/DDBJ whole genome shotgun (WGS) entry which is preliminary data.</text>
</comment>